<dbReference type="PANTHER" id="PTHR11334">
    <property type="entry name" value="MAS-RELATED G-PROTEIN COUPLED RECEPTOR"/>
    <property type="match status" value="1"/>
</dbReference>
<dbReference type="GO" id="GO:0004930">
    <property type="term" value="F:G protein-coupled receptor activity"/>
    <property type="evidence" value="ECO:0007669"/>
    <property type="project" value="UniProtKB-KW"/>
</dbReference>
<dbReference type="KEGG" id="asn:112551965"/>
<sequence length="94" mass="10695">MPSTSISLLPVYGSATHLTHLFLETDNDRFSDICFILASVNSSINPVTYFLVRNFRKQQFRGSLKVAFQRAFEETEKPREEGKIHATEAVETLT</sequence>
<comment type="subcellular location">
    <subcellularLocation>
        <location evidence="1">Membrane</location>
        <topology evidence="1">Multi-pass membrane protein</topology>
    </subcellularLocation>
</comment>
<keyword evidence="2" id="KW-0812">Transmembrane</keyword>
<name>A0A3Q0HMB5_ALLSI</name>
<dbReference type="PANTHER" id="PTHR11334:SF68">
    <property type="entry name" value="G-PROTEIN COUPLED RECEPTORS FAMILY 1 PROFILE DOMAIN-CONTAINING PROTEIN-RELATED"/>
    <property type="match status" value="1"/>
</dbReference>
<gene>
    <name evidence="9" type="primary">LOC112551965</name>
</gene>
<keyword evidence="7" id="KW-0807">Transducer</keyword>
<evidence type="ECO:0000256" key="1">
    <source>
        <dbReference type="ARBA" id="ARBA00004141"/>
    </source>
</evidence>
<dbReference type="InParanoid" id="A0A3Q0HMB5"/>
<keyword evidence="4" id="KW-0297">G-protein coupled receptor</keyword>
<evidence type="ECO:0000256" key="6">
    <source>
        <dbReference type="ARBA" id="ARBA00023170"/>
    </source>
</evidence>
<evidence type="ECO:0000256" key="5">
    <source>
        <dbReference type="ARBA" id="ARBA00023136"/>
    </source>
</evidence>
<dbReference type="InterPro" id="IPR026234">
    <property type="entry name" value="MRGPCRFAMILY"/>
</dbReference>
<organism evidence="8 9">
    <name type="scientific">Alligator sinensis</name>
    <name type="common">Chinese alligator</name>
    <dbReference type="NCBI Taxonomy" id="38654"/>
    <lineage>
        <taxon>Eukaryota</taxon>
        <taxon>Metazoa</taxon>
        <taxon>Chordata</taxon>
        <taxon>Craniata</taxon>
        <taxon>Vertebrata</taxon>
        <taxon>Euteleostomi</taxon>
        <taxon>Archelosauria</taxon>
        <taxon>Archosauria</taxon>
        <taxon>Crocodylia</taxon>
        <taxon>Alligatoridae</taxon>
        <taxon>Alligatorinae</taxon>
        <taxon>Alligator</taxon>
    </lineage>
</organism>
<proteinExistence type="predicted"/>
<keyword evidence="6" id="KW-0675">Receptor</keyword>
<keyword evidence="3" id="KW-1133">Transmembrane helix</keyword>
<protein>
    <submittedName>
        <fullName evidence="9">Mas-related G-protein coupled receptor member X4-like</fullName>
    </submittedName>
</protein>
<evidence type="ECO:0000256" key="7">
    <source>
        <dbReference type="ARBA" id="ARBA00023224"/>
    </source>
</evidence>
<dbReference type="Proteomes" id="UP000189705">
    <property type="component" value="Unplaced"/>
</dbReference>
<dbReference type="GeneID" id="112551965"/>
<keyword evidence="5" id="KW-0472">Membrane</keyword>
<evidence type="ECO:0000256" key="2">
    <source>
        <dbReference type="ARBA" id="ARBA00022692"/>
    </source>
</evidence>
<evidence type="ECO:0000313" key="8">
    <source>
        <dbReference type="Proteomes" id="UP000189705"/>
    </source>
</evidence>
<dbReference type="RefSeq" id="XP_025071690.1">
    <property type="nucleotide sequence ID" value="XM_025215905.1"/>
</dbReference>
<evidence type="ECO:0000256" key="3">
    <source>
        <dbReference type="ARBA" id="ARBA00022989"/>
    </source>
</evidence>
<accession>A0A3Q0HMB5</accession>
<reference evidence="9" key="1">
    <citation type="submission" date="2025-08" db="UniProtKB">
        <authorList>
            <consortium name="RefSeq"/>
        </authorList>
    </citation>
    <scope>IDENTIFICATION</scope>
</reference>
<evidence type="ECO:0000256" key="4">
    <source>
        <dbReference type="ARBA" id="ARBA00023040"/>
    </source>
</evidence>
<dbReference type="Gene3D" id="1.20.1070.10">
    <property type="entry name" value="Rhodopsin 7-helix transmembrane proteins"/>
    <property type="match status" value="1"/>
</dbReference>
<keyword evidence="8" id="KW-1185">Reference proteome</keyword>
<dbReference type="GO" id="GO:0005886">
    <property type="term" value="C:plasma membrane"/>
    <property type="evidence" value="ECO:0007669"/>
    <property type="project" value="TreeGrafter"/>
</dbReference>
<evidence type="ECO:0000313" key="9">
    <source>
        <dbReference type="RefSeq" id="XP_025071690.1"/>
    </source>
</evidence>
<dbReference type="AlphaFoldDB" id="A0A3Q0HMB5"/>